<dbReference type="PROSITE" id="PS00622">
    <property type="entry name" value="HTH_LUXR_1"/>
    <property type="match status" value="1"/>
</dbReference>
<dbReference type="Pfam" id="PF13191">
    <property type="entry name" value="AAA_16"/>
    <property type="match status" value="1"/>
</dbReference>
<accession>A0ABV9A245</accession>
<dbReference type="RefSeq" id="WP_386442954.1">
    <property type="nucleotide sequence ID" value="NZ_JBHSFH010000004.1"/>
</dbReference>
<name>A0ABV9A245_9ACTN</name>
<dbReference type="Pfam" id="PF00196">
    <property type="entry name" value="GerE"/>
    <property type="match status" value="1"/>
</dbReference>
<dbReference type="InterPro" id="IPR041664">
    <property type="entry name" value="AAA_16"/>
</dbReference>
<protein>
    <submittedName>
        <fullName evidence="5">LuxR C-terminal-related transcriptional regulator</fullName>
    </submittedName>
</protein>
<dbReference type="InterPro" id="IPR000792">
    <property type="entry name" value="Tscrpt_reg_LuxR_C"/>
</dbReference>
<dbReference type="PANTHER" id="PTHR16305">
    <property type="entry name" value="TESTICULAR SOLUBLE ADENYLYL CYCLASE"/>
    <property type="match status" value="1"/>
</dbReference>
<evidence type="ECO:0000256" key="3">
    <source>
        <dbReference type="SAM" id="MobiDB-lite"/>
    </source>
</evidence>
<feature type="domain" description="HTH luxR-type" evidence="4">
    <location>
        <begin position="860"/>
        <end position="925"/>
    </location>
</feature>
<dbReference type="SMART" id="SM00421">
    <property type="entry name" value="HTH_LUXR"/>
    <property type="match status" value="1"/>
</dbReference>
<dbReference type="EMBL" id="JBHSFH010000004">
    <property type="protein sequence ID" value="MFC4493517.1"/>
    <property type="molecule type" value="Genomic_DNA"/>
</dbReference>
<feature type="compositionally biased region" description="Basic residues" evidence="3">
    <location>
        <begin position="848"/>
        <end position="859"/>
    </location>
</feature>
<evidence type="ECO:0000256" key="2">
    <source>
        <dbReference type="ARBA" id="ARBA00022840"/>
    </source>
</evidence>
<feature type="compositionally biased region" description="Basic and acidic residues" evidence="3">
    <location>
        <begin position="916"/>
        <end position="930"/>
    </location>
</feature>
<dbReference type="CDD" id="cd06170">
    <property type="entry name" value="LuxR_C_like"/>
    <property type="match status" value="1"/>
</dbReference>
<evidence type="ECO:0000313" key="6">
    <source>
        <dbReference type="Proteomes" id="UP001595997"/>
    </source>
</evidence>
<dbReference type="PANTHER" id="PTHR16305:SF35">
    <property type="entry name" value="TRANSCRIPTIONAL ACTIVATOR DOMAIN"/>
    <property type="match status" value="1"/>
</dbReference>
<gene>
    <name evidence="5" type="ORF">ACFPA8_05140</name>
</gene>
<dbReference type="SUPFAM" id="SSF46894">
    <property type="entry name" value="C-terminal effector domain of the bipartite response regulators"/>
    <property type="match status" value="1"/>
</dbReference>
<comment type="caution">
    <text evidence="5">The sequence shown here is derived from an EMBL/GenBank/DDBJ whole genome shotgun (WGS) entry which is preliminary data.</text>
</comment>
<dbReference type="PRINTS" id="PR00038">
    <property type="entry name" value="HTHLUXR"/>
</dbReference>
<dbReference type="InterPro" id="IPR027417">
    <property type="entry name" value="P-loop_NTPase"/>
</dbReference>
<dbReference type="InterPro" id="IPR036388">
    <property type="entry name" value="WH-like_DNA-bd_sf"/>
</dbReference>
<keyword evidence="6" id="KW-1185">Reference proteome</keyword>
<dbReference type="PROSITE" id="PS50043">
    <property type="entry name" value="HTH_LUXR_2"/>
    <property type="match status" value="1"/>
</dbReference>
<evidence type="ECO:0000256" key="1">
    <source>
        <dbReference type="ARBA" id="ARBA00022741"/>
    </source>
</evidence>
<organism evidence="5 6">
    <name type="scientific">Streptomyces ovatisporus</name>
    <dbReference type="NCBI Taxonomy" id="1128682"/>
    <lineage>
        <taxon>Bacteria</taxon>
        <taxon>Bacillati</taxon>
        <taxon>Actinomycetota</taxon>
        <taxon>Actinomycetes</taxon>
        <taxon>Kitasatosporales</taxon>
        <taxon>Streptomycetaceae</taxon>
        <taxon>Streptomyces</taxon>
    </lineage>
</organism>
<reference evidence="6" key="1">
    <citation type="journal article" date="2019" name="Int. J. Syst. Evol. Microbiol.">
        <title>The Global Catalogue of Microorganisms (GCM) 10K type strain sequencing project: providing services to taxonomists for standard genome sequencing and annotation.</title>
        <authorList>
            <consortium name="The Broad Institute Genomics Platform"/>
            <consortium name="The Broad Institute Genome Sequencing Center for Infectious Disease"/>
            <person name="Wu L."/>
            <person name="Ma J."/>
        </authorList>
    </citation>
    <scope>NUCLEOTIDE SEQUENCE [LARGE SCALE GENOMIC DNA]</scope>
    <source>
        <strain evidence="6">CGMCC 4.7357</strain>
    </source>
</reference>
<dbReference type="InterPro" id="IPR016032">
    <property type="entry name" value="Sig_transdc_resp-reg_C-effctor"/>
</dbReference>
<dbReference type="Proteomes" id="UP001595997">
    <property type="component" value="Unassembled WGS sequence"/>
</dbReference>
<feature type="region of interest" description="Disordered" evidence="3">
    <location>
        <begin position="848"/>
        <end position="867"/>
    </location>
</feature>
<keyword evidence="2" id="KW-0067">ATP-binding</keyword>
<proteinExistence type="predicted"/>
<dbReference type="Gene3D" id="1.10.10.10">
    <property type="entry name" value="Winged helix-like DNA-binding domain superfamily/Winged helix DNA-binding domain"/>
    <property type="match status" value="1"/>
</dbReference>
<dbReference type="SUPFAM" id="SSF52540">
    <property type="entry name" value="P-loop containing nucleoside triphosphate hydrolases"/>
    <property type="match status" value="1"/>
</dbReference>
<sequence length="936" mass="98795">MCERAWEARLTEALDGTGHPTLLLVEGAAGMGKSRLVQHLTRLPQARSAARLTVSFRASGAVVVSEPVRPGSREGPAQAVAPAAAGPGASAQRTLTAALDAVRSVRPVRPVLLVAEDVHHADGSCLEVLRGLLREPPAGRFAALLTYRPGQLANRGLPLGQAVDYPARLSVARWRLRPLDEQQVRSAAEELLGTQRCSGELVTGLRQRSGGVPQVLVDLLGMLRDAGGEQQHFTVRDVDEVGVPVRLAESVLGQVDSLPGEHRPIVWAAAVVGQPENAQDLAAVAGLHGDDGRAALVAALDASALQETEEGRYGFDVPLAASAVYRQLPGPLREQLHHRAATLLTARESVPWARVARHWKGCGRTEEWLRATEHVADGDGGGTVTEDEAAVALLEQALAQGNAPPERRARLALALARGATLGLRTEETVQVLQRTVADPTLPAAVRGEIRLELGLLLHNQKRRFHEGREEVRRAVGELSERPALATLAMAALANPFFPGASLSENSGWLRRAEEAAAASQDSTALTAAAASRATLLMTTGDPGAWPLVERLPRHSSALADAQQAARALCNTASGAVYLGHHRRGARLLREGLELAARSDAPFLGRVGSGTALFRDWLTGSWDGLAERCTGMVAEDGITHNARVVLALLALAKGEWAAADDWLPPGDPSSYEGCETPVAATAAGARIRLLLAREHTGSAASAAASAWTWLAEKGVWVWGAQLAPWAAEAHVRAGRRRTAGRLVAQFASGLTGRDAPAADAALLQCRAVLAEADGELQEALALFREAGAAYGQLSYPYAQALMAEGAGRCAFGTGSAVDAAVEEVTACVEVLSRLGASWDAARVRAALRARHPAAGRRPRGRPAYAEKLSPREAEVAELAAGGLTNREIAATLHLSPRTVEQHVSRAMRKLGVGLRQELAERAPRGRADRGPDTGTGS</sequence>
<feature type="region of interest" description="Disordered" evidence="3">
    <location>
        <begin position="914"/>
        <end position="936"/>
    </location>
</feature>
<keyword evidence="1" id="KW-0547">Nucleotide-binding</keyword>
<evidence type="ECO:0000259" key="4">
    <source>
        <dbReference type="PROSITE" id="PS50043"/>
    </source>
</evidence>
<evidence type="ECO:0000313" key="5">
    <source>
        <dbReference type="EMBL" id="MFC4493517.1"/>
    </source>
</evidence>